<dbReference type="InterPro" id="IPR042150">
    <property type="entry name" value="MmRce1-like"/>
</dbReference>
<keyword evidence="3" id="KW-0482">Metalloprotease</keyword>
<feature type="transmembrane region" description="Helical" evidence="1">
    <location>
        <begin position="56"/>
        <end position="74"/>
    </location>
</feature>
<dbReference type="AlphaFoldDB" id="A0A8T8K3M2"/>
<dbReference type="KEGG" id="meme:HYG87_04165"/>
<feature type="transmembrane region" description="Helical" evidence="1">
    <location>
        <begin position="106"/>
        <end position="125"/>
    </location>
</feature>
<name>A0A8T8K3M2_9EURY</name>
<dbReference type="GO" id="GO:0004175">
    <property type="term" value="F:endopeptidase activity"/>
    <property type="evidence" value="ECO:0007669"/>
    <property type="project" value="UniProtKB-ARBA"/>
</dbReference>
<dbReference type="GO" id="GO:0008237">
    <property type="term" value="F:metallopeptidase activity"/>
    <property type="evidence" value="ECO:0007669"/>
    <property type="project" value="UniProtKB-KW"/>
</dbReference>
<dbReference type="InterPro" id="IPR003675">
    <property type="entry name" value="Rce1/LyrA-like_dom"/>
</dbReference>
<proteinExistence type="predicted"/>
<evidence type="ECO:0000313" key="3">
    <source>
        <dbReference type="EMBL" id="QUH23024.1"/>
    </source>
</evidence>
<dbReference type="GeneID" id="64819932"/>
<dbReference type="Proteomes" id="UP000681041">
    <property type="component" value="Chromosome"/>
</dbReference>
<feature type="domain" description="CAAX prenyl protease 2/Lysostaphin resistance protein A-like" evidence="2">
    <location>
        <begin position="3"/>
        <end position="94"/>
    </location>
</feature>
<dbReference type="EMBL" id="CP058560">
    <property type="protein sequence ID" value="QUH23024.1"/>
    <property type="molecule type" value="Genomic_DNA"/>
</dbReference>
<dbReference type="Pfam" id="PF02517">
    <property type="entry name" value="Rce1-like"/>
    <property type="match status" value="1"/>
</dbReference>
<dbReference type="PANTHER" id="PTHR35797:SF1">
    <property type="entry name" value="PROTEASE"/>
    <property type="match status" value="1"/>
</dbReference>
<gene>
    <name evidence="3" type="ORF">HYG87_04165</name>
</gene>
<protein>
    <submittedName>
        <fullName evidence="3">CPBP family intramembrane metalloprotease</fullName>
    </submittedName>
</protein>
<accession>A0A8T8K3M2</accession>
<organism evidence="3 4">
    <name type="scientific">Methanobacterium alkalithermotolerans</name>
    <dbReference type="NCBI Taxonomy" id="2731220"/>
    <lineage>
        <taxon>Archaea</taxon>
        <taxon>Methanobacteriati</taxon>
        <taxon>Methanobacteriota</taxon>
        <taxon>Methanomada group</taxon>
        <taxon>Methanobacteria</taxon>
        <taxon>Methanobacteriales</taxon>
        <taxon>Methanobacteriaceae</taxon>
        <taxon>Methanobacterium</taxon>
    </lineage>
</organism>
<keyword evidence="3" id="KW-0378">Hydrolase</keyword>
<dbReference type="GO" id="GO:0080120">
    <property type="term" value="P:CAAX-box protein maturation"/>
    <property type="evidence" value="ECO:0007669"/>
    <property type="project" value="UniProtKB-ARBA"/>
</dbReference>
<evidence type="ECO:0000256" key="1">
    <source>
        <dbReference type="SAM" id="Phobius"/>
    </source>
</evidence>
<dbReference type="RefSeq" id="WP_211533970.1">
    <property type="nucleotide sequence ID" value="NZ_CP058560.1"/>
</dbReference>
<dbReference type="PANTHER" id="PTHR35797">
    <property type="entry name" value="PROTEASE-RELATED"/>
    <property type="match status" value="1"/>
</dbReference>
<sequence>MRGPLREEIGWRGFALPRLQNIYSPLIGTLILALIWMLWYLPLHVNGIYPGGLEGFMGRFYWNIPLTFLLTWIYNHTRGSLLMTTLFHTSVNTMGTLIIIPSSIGVAYQLAFLILINSAALIVILKDKMWNKLPSKSPAVYEY</sequence>
<keyword evidence="3" id="KW-0645">Protease</keyword>
<evidence type="ECO:0000313" key="4">
    <source>
        <dbReference type="Proteomes" id="UP000681041"/>
    </source>
</evidence>
<reference evidence="3" key="1">
    <citation type="submission" date="2020-07" db="EMBL/GenBank/DDBJ databases">
        <title>Methanobacterium. sp. MethCan genome.</title>
        <authorList>
            <person name="Postec A."/>
            <person name="Quemeneur M."/>
        </authorList>
    </citation>
    <scope>NUCLEOTIDE SEQUENCE</scope>
    <source>
        <strain evidence="3">MethCAN</strain>
    </source>
</reference>
<evidence type="ECO:0000259" key="2">
    <source>
        <dbReference type="Pfam" id="PF02517"/>
    </source>
</evidence>
<dbReference type="OrthoDB" id="28575at2157"/>
<keyword evidence="1" id="KW-0472">Membrane</keyword>
<keyword evidence="1" id="KW-0812">Transmembrane</keyword>
<keyword evidence="4" id="KW-1185">Reference proteome</keyword>
<feature type="transmembrane region" description="Helical" evidence="1">
    <location>
        <begin position="21"/>
        <end position="41"/>
    </location>
</feature>
<keyword evidence="1" id="KW-1133">Transmembrane helix</keyword>
<feature type="transmembrane region" description="Helical" evidence="1">
    <location>
        <begin position="81"/>
        <end position="100"/>
    </location>
</feature>